<dbReference type="SUPFAM" id="SSF48208">
    <property type="entry name" value="Six-hairpin glycosidases"/>
    <property type="match status" value="1"/>
</dbReference>
<dbReference type="AlphaFoldDB" id="A0A7J5LGQ2"/>
<dbReference type="Gene3D" id="1.50.10.10">
    <property type="match status" value="1"/>
</dbReference>
<dbReference type="InterPro" id="IPR012341">
    <property type="entry name" value="6hp_glycosidase-like_sf"/>
</dbReference>
<dbReference type="RefSeq" id="WP_151871223.1">
    <property type="nucleotide sequence ID" value="NZ_CP081913.1"/>
</dbReference>
<sequence length="717" mass="81536">MKFNRYIIIVLVFWLCITNAVGQEMTVDYRYAPDWHLSTPALPDDSYKTLVGPQGQLLYDYGGQKFYAYALGKGFKTVIHMMADENQRFESQKLHSARIPITVTRSSVYGMEIMQEVYSSAKLLQTGNTLIHPFTDNREDILLTSVKNNTSAKRTIAPLIVVDSEYGVEVEGQKVTIRGKEHFCFSLPVVRVRKNLADFKTVVELTPVTLNAGEEYQIVGIYDNGLKSDLVTAILADPQKVLSQLPNICEKVITFWKKDSDIPYGRIEVPDREIQNLVDASIRGIWQAREIVDGNISFQVGPTCYRGLWIVDGAFLAETAALLGRGEEARKGIEYTLSFQNEDGGFAKLNKTFWKENGIVLWTCVRHAMLTQDKEWLRSVWPILCKTVDYIKVLRQRSYKNETSLDDGLIPPGYIDGGLNGGMNQPEYSNTVWNLAGLKSMIGAAWWLGFKTDAKKWQSEYDNFFSTFQKAAHRDMDMDDFGNRYLNNMMDPKQRSLPQRALWAFCQSIYPGQIFETNDSIAVGTMNMLHTTLQEGMVMGTGWIIEGIWNYFSSFYGHACLWMGEPERASASLYAFANHASPLYLWREEHNPRDLQRDFVGDMPHNWGSAEFIRLVVHLLQLDRGNDLHLLEGIPREWLKAGMRTALQGIATPFGLLSFTLEVSQDGKIAEMNIQPLSDKTCENLIVHTRGWGMMNGKDIIKLKPNCPNHLKIEIKN</sequence>
<reference evidence="1 2" key="1">
    <citation type="journal article" date="2019" name="Nat. Med.">
        <title>A library of human gut bacterial isolates paired with longitudinal multiomics data enables mechanistic microbiome research.</title>
        <authorList>
            <person name="Poyet M."/>
            <person name="Groussin M."/>
            <person name="Gibbons S.M."/>
            <person name="Avila-Pacheco J."/>
            <person name="Jiang X."/>
            <person name="Kearney S.M."/>
            <person name="Perrotta A.R."/>
            <person name="Berdy B."/>
            <person name="Zhao S."/>
            <person name="Lieberman T.D."/>
            <person name="Swanson P.K."/>
            <person name="Smith M."/>
            <person name="Roesemann S."/>
            <person name="Alexander J.E."/>
            <person name="Rich S.A."/>
            <person name="Livny J."/>
            <person name="Vlamakis H."/>
            <person name="Clish C."/>
            <person name="Bullock K."/>
            <person name="Deik A."/>
            <person name="Scott J."/>
            <person name="Pierce K.A."/>
            <person name="Xavier R.J."/>
            <person name="Alm E.J."/>
        </authorList>
    </citation>
    <scope>NUCLEOTIDE SEQUENCE [LARGE SCALE GENOMIC DNA]</scope>
    <source>
        <strain evidence="1 2">BIOML-A6</strain>
    </source>
</reference>
<organism evidence="1 2">
    <name type="scientific">Bacteroides stercoris</name>
    <dbReference type="NCBI Taxonomy" id="46506"/>
    <lineage>
        <taxon>Bacteria</taxon>
        <taxon>Pseudomonadati</taxon>
        <taxon>Bacteroidota</taxon>
        <taxon>Bacteroidia</taxon>
        <taxon>Bacteroidales</taxon>
        <taxon>Bacteroidaceae</taxon>
        <taxon>Bacteroides</taxon>
    </lineage>
</organism>
<dbReference type="GO" id="GO:0005975">
    <property type="term" value="P:carbohydrate metabolic process"/>
    <property type="evidence" value="ECO:0007669"/>
    <property type="project" value="InterPro"/>
</dbReference>
<dbReference type="Proteomes" id="UP000467334">
    <property type="component" value="Unassembled WGS sequence"/>
</dbReference>
<proteinExistence type="predicted"/>
<gene>
    <name evidence="1" type="ORF">F9958_02125</name>
</gene>
<comment type="caution">
    <text evidence="1">The sequence shown here is derived from an EMBL/GenBank/DDBJ whole genome shotgun (WGS) entry which is preliminary data.</text>
</comment>
<protein>
    <submittedName>
        <fullName evidence="1">Uncharacterized protein</fullName>
    </submittedName>
</protein>
<evidence type="ECO:0000313" key="2">
    <source>
        <dbReference type="Proteomes" id="UP000467334"/>
    </source>
</evidence>
<dbReference type="EMBL" id="WCLE01000003">
    <property type="protein sequence ID" value="KAB5316207.1"/>
    <property type="molecule type" value="Genomic_DNA"/>
</dbReference>
<name>A0A7J5LGQ2_BACSE</name>
<evidence type="ECO:0000313" key="1">
    <source>
        <dbReference type="EMBL" id="KAB5316207.1"/>
    </source>
</evidence>
<dbReference type="InterPro" id="IPR008928">
    <property type="entry name" value="6-hairpin_glycosidase_sf"/>
</dbReference>
<accession>A0A7J5LGQ2</accession>